<evidence type="ECO:0000256" key="1">
    <source>
        <dbReference type="SAM" id="SignalP"/>
    </source>
</evidence>
<sequence>MKLSIIIIACFLVASVAGRMRKIKGNELDRNMLLQKLGQDMNIDFEETPRACSKKAGETCTSNCDCCGYSTVCGDITVGGKVVYQCMSKTSDNTALNTVGLGWNSVKNAFSSASVEKRLQD</sequence>
<keyword evidence="1" id="KW-0732">Signal</keyword>
<dbReference type="EMBL" id="HAGO01000071">
    <property type="protein sequence ID" value="SMD29759.1"/>
    <property type="molecule type" value="Transcribed_RNA"/>
</dbReference>
<protein>
    <submittedName>
        <fullName evidence="2">U47-Theraphotoxin-Sfo1c_1</fullName>
    </submittedName>
</protein>
<reference evidence="2" key="1">
    <citation type="submission" date="2017-03" db="EMBL/GenBank/DDBJ databases">
        <authorList>
            <person name="QRISCLOUD D."/>
        </authorList>
    </citation>
    <scope>NUCLEOTIDE SEQUENCE</scope>
</reference>
<dbReference type="AlphaFoldDB" id="A0A482ZH52"/>
<accession>A0A482ZH52</accession>
<reference evidence="2" key="2">
    <citation type="submission" date="2019-04" db="EMBL/GenBank/DDBJ databases">
        <title>Unravelling the molecular evolution of spider venoms.</title>
        <authorList>
            <person name="Pineda S."/>
        </authorList>
    </citation>
    <scope>NUCLEOTIDE SEQUENCE</scope>
</reference>
<proteinExistence type="predicted"/>
<organism evidence="2">
    <name type="scientific">Selenotholus foelschei</name>
    <dbReference type="NCBI Taxonomy" id="1905327"/>
    <lineage>
        <taxon>Eukaryota</taxon>
        <taxon>Metazoa</taxon>
        <taxon>Ecdysozoa</taxon>
        <taxon>Arthropoda</taxon>
        <taxon>Chelicerata</taxon>
        <taxon>Arachnida</taxon>
        <taxon>Araneae</taxon>
        <taxon>Mygalomorphae</taxon>
        <taxon>Avicularoidea</taxon>
        <taxon>Theraphosidae</taxon>
        <taxon>Selenotholus</taxon>
    </lineage>
</organism>
<name>A0A482ZH52_9ARAC</name>
<feature type="signal peptide" evidence="1">
    <location>
        <begin position="1"/>
        <end position="18"/>
    </location>
</feature>
<evidence type="ECO:0000313" key="2">
    <source>
        <dbReference type="EMBL" id="SMD29759.1"/>
    </source>
</evidence>
<feature type="chain" id="PRO_5019861649" evidence="1">
    <location>
        <begin position="19"/>
        <end position="121"/>
    </location>
</feature>